<dbReference type="PANTHER" id="PTHR11559">
    <property type="entry name" value="CARBOXYLESTERASE"/>
    <property type="match status" value="1"/>
</dbReference>
<feature type="transmembrane region" description="Helical" evidence="4">
    <location>
        <begin position="562"/>
        <end position="581"/>
    </location>
</feature>
<dbReference type="Proteomes" id="UP000663844">
    <property type="component" value="Unassembled WGS sequence"/>
</dbReference>
<comment type="similarity">
    <text evidence="1 3">Belongs to the type-B carboxylesterase/lipase family.</text>
</comment>
<feature type="signal peptide" evidence="3">
    <location>
        <begin position="1"/>
        <end position="25"/>
    </location>
</feature>
<dbReference type="PROSITE" id="PS00941">
    <property type="entry name" value="CARBOXYLESTERASE_B_2"/>
    <property type="match status" value="1"/>
</dbReference>
<sequence>MSRSTYAHVLQTLFLLSIFIIAISAQTLSVTVSNGTIFGSYCSSPFANVAAYLGIPFAQPPVGNLRWNAPISYNSTYSNGTLNATTFSPSCYQFGSFSTEPLPYSEDCLYLNVWAPANATKNSLLPVKVWIYGGGGYIGSSSDPLYNGCTIATNAIVVSMNYRLGPLGWLTLGAPLNFIGNYGVLDVLMALQWIQENIASFGGNNKTVLLFGQSTGGIIAHVISTLPQANDLCSSVISESGAGRPLATSEQQIANGNAFIEALGCSNSSDVAGCLRMKSTDQINQATPNYLPMFLYLPIQFYAHVDGNIIPVQPIATSPKVPFMAGTCSMEGVLFAVSSFSNPLTVTSVDYNNYLNITFGAALASSISALYPISMFNSTVAPAMYAIAAVITDAEYACPARRALKTSLTSQLGTYAYLWNHMPSCPWESSIPSGLLSVLGATHTSELAFVFGATSNLPRPNGTCVLSTSEQMLSTEIVTAWQSMSKNGYPTLTNGSKWLDWSQGGQGVRFDGNLTFSIINMTQCDFWDTIQTVTTTAATTNNTTLMTTNLIIIATTSTTGAATSYVSSTVGFVLATFIVLLHM</sequence>
<dbReference type="InterPro" id="IPR029058">
    <property type="entry name" value="AB_hydrolase_fold"/>
</dbReference>
<proteinExistence type="inferred from homology"/>
<evidence type="ECO:0000313" key="8">
    <source>
        <dbReference type="EMBL" id="CAF4164991.1"/>
    </source>
</evidence>
<evidence type="ECO:0000256" key="3">
    <source>
        <dbReference type="RuleBase" id="RU361235"/>
    </source>
</evidence>
<dbReference type="Gene3D" id="3.40.50.1820">
    <property type="entry name" value="alpha/beta hydrolase"/>
    <property type="match status" value="1"/>
</dbReference>
<dbReference type="PROSITE" id="PS00122">
    <property type="entry name" value="CARBOXYLESTERASE_B_1"/>
    <property type="match status" value="1"/>
</dbReference>
<evidence type="ECO:0000259" key="5">
    <source>
        <dbReference type="Pfam" id="PF00135"/>
    </source>
</evidence>
<evidence type="ECO:0000256" key="2">
    <source>
        <dbReference type="ARBA" id="ARBA00022801"/>
    </source>
</evidence>
<evidence type="ECO:0000313" key="7">
    <source>
        <dbReference type="EMBL" id="CAF3676531.1"/>
    </source>
</evidence>
<keyword evidence="4" id="KW-1133">Transmembrane helix</keyword>
<dbReference type="Proteomes" id="UP000663845">
    <property type="component" value="Unassembled WGS sequence"/>
</dbReference>
<keyword evidence="3" id="KW-0732">Signal</keyword>
<accession>A0A818SRS1</accession>
<evidence type="ECO:0000256" key="4">
    <source>
        <dbReference type="SAM" id="Phobius"/>
    </source>
</evidence>
<reference evidence="7" key="1">
    <citation type="submission" date="2021-02" db="EMBL/GenBank/DDBJ databases">
        <authorList>
            <person name="Nowell W R."/>
        </authorList>
    </citation>
    <scope>NUCLEOTIDE SEQUENCE</scope>
</reference>
<evidence type="ECO:0000313" key="9">
    <source>
        <dbReference type="Proteomes" id="UP000663868"/>
    </source>
</evidence>
<dbReference type="EMBL" id="CAJOAZ010007543">
    <property type="protein sequence ID" value="CAF4164991.1"/>
    <property type="molecule type" value="Genomic_DNA"/>
</dbReference>
<dbReference type="EMBL" id="CAJOBB010000424">
    <property type="protein sequence ID" value="CAF3676531.1"/>
    <property type="molecule type" value="Genomic_DNA"/>
</dbReference>
<gene>
    <name evidence="6" type="ORF">JYZ213_LOCUS9005</name>
    <name evidence="7" type="ORF">KXQ929_LOCUS9364</name>
    <name evidence="8" type="ORF">OXD698_LOCUS38830</name>
</gene>
<feature type="domain" description="Carboxylesterase type B" evidence="5">
    <location>
        <begin position="27"/>
        <end position="527"/>
    </location>
</feature>
<keyword evidence="4" id="KW-0472">Membrane</keyword>
<protein>
    <recommendedName>
        <fullName evidence="3">Carboxylic ester hydrolase</fullName>
        <ecNumber evidence="3">3.1.1.-</ecNumber>
    </recommendedName>
</protein>
<feature type="chain" id="PRO_5035953541" description="Carboxylic ester hydrolase" evidence="3">
    <location>
        <begin position="26"/>
        <end position="583"/>
    </location>
</feature>
<evidence type="ECO:0000313" key="6">
    <source>
        <dbReference type="EMBL" id="CAF0871940.1"/>
    </source>
</evidence>
<dbReference type="InterPro" id="IPR050309">
    <property type="entry name" value="Type-B_Carboxylest/Lipase"/>
</dbReference>
<dbReference type="GO" id="GO:0016787">
    <property type="term" value="F:hydrolase activity"/>
    <property type="evidence" value="ECO:0007669"/>
    <property type="project" value="UniProtKB-KW"/>
</dbReference>
<keyword evidence="2 3" id="KW-0378">Hydrolase</keyword>
<name>A0A818SRS1_9BILA</name>
<dbReference type="InterPro" id="IPR002018">
    <property type="entry name" value="CarbesteraseB"/>
</dbReference>
<organism evidence="7 9">
    <name type="scientific">Adineta steineri</name>
    <dbReference type="NCBI Taxonomy" id="433720"/>
    <lineage>
        <taxon>Eukaryota</taxon>
        <taxon>Metazoa</taxon>
        <taxon>Spiralia</taxon>
        <taxon>Gnathifera</taxon>
        <taxon>Rotifera</taxon>
        <taxon>Eurotatoria</taxon>
        <taxon>Bdelloidea</taxon>
        <taxon>Adinetida</taxon>
        <taxon>Adinetidae</taxon>
        <taxon>Adineta</taxon>
    </lineage>
</organism>
<comment type="caution">
    <text evidence="7">The sequence shown here is derived from an EMBL/GenBank/DDBJ whole genome shotgun (WGS) entry which is preliminary data.</text>
</comment>
<dbReference type="InterPro" id="IPR019819">
    <property type="entry name" value="Carboxylesterase_B_CS"/>
</dbReference>
<keyword evidence="4" id="KW-0812">Transmembrane</keyword>
<dbReference type="SUPFAM" id="SSF53474">
    <property type="entry name" value="alpha/beta-Hydrolases"/>
    <property type="match status" value="1"/>
</dbReference>
<dbReference type="AlphaFoldDB" id="A0A818SRS1"/>
<dbReference type="EMBL" id="CAJNOG010000063">
    <property type="protein sequence ID" value="CAF0871940.1"/>
    <property type="molecule type" value="Genomic_DNA"/>
</dbReference>
<dbReference type="Proteomes" id="UP000663868">
    <property type="component" value="Unassembled WGS sequence"/>
</dbReference>
<evidence type="ECO:0000256" key="1">
    <source>
        <dbReference type="ARBA" id="ARBA00005964"/>
    </source>
</evidence>
<dbReference type="Pfam" id="PF00135">
    <property type="entry name" value="COesterase"/>
    <property type="match status" value="1"/>
</dbReference>
<dbReference type="InterPro" id="IPR019826">
    <property type="entry name" value="Carboxylesterase_B_AS"/>
</dbReference>
<dbReference type="EC" id="3.1.1.-" evidence="3"/>